<feature type="transmembrane region" description="Helical" evidence="8">
    <location>
        <begin position="179"/>
        <end position="198"/>
    </location>
</feature>
<organism evidence="9 10">
    <name type="scientific">Jutongia hominis</name>
    <dbReference type="NCBI Taxonomy" id="2763664"/>
    <lineage>
        <taxon>Bacteria</taxon>
        <taxon>Bacillati</taxon>
        <taxon>Bacillota</taxon>
        <taxon>Clostridia</taxon>
        <taxon>Lachnospirales</taxon>
        <taxon>Lachnospiraceae</taxon>
        <taxon>Jutongia</taxon>
    </lineage>
</organism>
<feature type="transmembrane region" description="Helical" evidence="8">
    <location>
        <begin position="125"/>
        <end position="147"/>
    </location>
</feature>
<feature type="transmembrane region" description="Helical" evidence="8">
    <location>
        <begin position="12"/>
        <end position="38"/>
    </location>
</feature>
<proteinExistence type="inferred from homology"/>
<keyword evidence="3" id="KW-0813">Transport</keyword>
<dbReference type="InterPro" id="IPR011606">
    <property type="entry name" value="Brnchd-chn_aa_trnsp_permease"/>
</dbReference>
<reference evidence="9 10" key="1">
    <citation type="submission" date="2020-08" db="EMBL/GenBank/DDBJ databases">
        <title>Genome public.</title>
        <authorList>
            <person name="Liu C."/>
            <person name="Sun Q."/>
        </authorList>
    </citation>
    <scope>NUCLEOTIDE SEQUENCE [LARGE SCALE GENOMIC DNA]</scope>
    <source>
        <strain evidence="9 10">BX3</strain>
    </source>
</reference>
<evidence type="ECO:0000256" key="4">
    <source>
        <dbReference type="ARBA" id="ARBA00022475"/>
    </source>
</evidence>
<comment type="similarity">
    <text evidence="2">Belongs to the AzlC family.</text>
</comment>
<feature type="transmembrane region" description="Helical" evidence="8">
    <location>
        <begin position="204"/>
        <end position="225"/>
    </location>
</feature>
<dbReference type="PANTHER" id="PTHR34979">
    <property type="entry name" value="INNER MEMBRANE PROTEIN YGAZ"/>
    <property type="match status" value="1"/>
</dbReference>
<dbReference type="RefSeq" id="WP_249302033.1">
    <property type="nucleotide sequence ID" value="NZ_JACRSW010000001.1"/>
</dbReference>
<sequence length="243" mass="26185">MKSLKEGMQDGIPIALGYVSVSFTFGLMAVNVGMSWWQAVLISMTCITSAGQFAGLDIMVAGGAFIEMALSQFVINLRYALMALSLSQKVDKSLNTPWRFITGVGITDEIFAVAMSRKGKVDRRYLSGLIIVPYLGWAVGTVMGALLGSVLPAVLSDALGIAIYGMFLAIIIPKAKENYRFLFVILIAAAMSCAFKWLPVLCKLSSGFVVIICAVVASAIGAWLYPVPSEEEMEAMEQEEQIG</sequence>
<feature type="transmembrane region" description="Helical" evidence="8">
    <location>
        <begin position="153"/>
        <end position="172"/>
    </location>
</feature>
<feature type="transmembrane region" description="Helical" evidence="8">
    <location>
        <begin position="58"/>
        <end position="79"/>
    </location>
</feature>
<gene>
    <name evidence="9" type="ORF">H8700_00035</name>
</gene>
<keyword evidence="5 8" id="KW-0812">Transmembrane</keyword>
<evidence type="ECO:0000256" key="3">
    <source>
        <dbReference type="ARBA" id="ARBA00022448"/>
    </source>
</evidence>
<name>A0ABR7MQM4_9FIRM</name>
<evidence type="ECO:0000256" key="6">
    <source>
        <dbReference type="ARBA" id="ARBA00022989"/>
    </source>
</evidence>
<protein>
    <submittedName>
        <fullName evidence="9">AzlC family ABC transporter permease</fullName>
    </submittedName>
</protein>
<dbReference type="Pfam" id="PF03591">
    <property type="entry name" value="AzlC"/>
    <property type="match status" value="1"/>
</dbReference>
<evidence type="ECO:0000256" key="5">
    <source>
        <dbReference type="ARBA" id="ARBA00022692"/>
    </source>
</evidence>
<evidence type="ECO:0000256" key="8">
    <source>
        <dbReference type="SAM" id="Phobius"/>
    </source>
</evidence>
<comment type="caution">
    <text evidence="9">The sequence shown here is derived from an EMBL/GenBank/DDBJ whole genome shotgun (WGS) entry which is preliminary data.</text>
</comment>
<accession>A0ABR7MQM4</accession>
<dbReference type="EMBL" id="JACRSW010000001">
    <property type="protein sequence ID" value="MBC8556109.1"/>
    <property type="molecule type" value="Genomic_DNA"/>
</dbReference>
<keyword evidence="7 8" id="KW-0472">Membrane</keyword>
<evidence type="ECO:0000256" key="7">
    <source>
        <dbReference type="ARBA" id="ARBA00023136"/>
    </source>
</evidence>
<dbReference type="Proteomes" id="UP000637513">
    <property type="component" value="Unassembled WGS sequence"/>
</dbReference>
<evidence type="ECO:0000256" key="1">
    <source>
        <dbReference type="ARBA" id="ARBA00004651"/>
    </source>
</evidence>
<keyword evidence="6 8" id="KW-1133">Transmembrane helix</keyword>
<dbReference type="PANTHER" id="PTHR34979:SF1">
    <property type="entry name" value="INNER MEMBRANE PROTEIN YGAZ"/>
    <property type="match status" value="1"/>
</dbReference>
<evidence type="ECO:0000313" key="10">
    <source>
        <dbReference type="Proteomes" id="UP000637513"/>
    </source>
</evidence>
<evidence type="ECO:0000313" key="9">
    <source>
        <dbReference type="EMBL" id="MBC8556109.1"/>
    </source>
</evidence>
<evidence type="ECO:0000256" key="2">
    <source>
        <dbReference type="ARBA" id="ARBA00010735"/>
    </source>
</evidence>
<comment type="subcellular location">
    <subcellularLocation>
        <location evidence="1">Cell membrane</location>
        <topology evidence="1">Multi-pass membrane protein</topology>
    </subcellularLocation>
</comment>
<keyword evidence="4" id="KW-1003">Cell membrane</keyword>
<keyword evidence="10" id="KW-1185">Reference proteome</keyword>